<sequence>MNYINTHSISHIYCQSYNKHSSLITTDKKNHSRGKEKKIKTKFKRSTRDRFEGSKLLEIGPNLLPHNGHILRHLSFGIFRLYHQPIVHPCHHLFLSLHHSHELQPIFRSLVVLRHGVFSEVRHVLICQVLDRRPTSCQRLSCGGELRSGE</sequence>
<evidence type="ECO:0000313" key="1">
    <source>
        <dbReference type="EMBL" id="KAJ1697387.1"/>
    </source>
</evidence>
<gene>
    <name evidence="1" type="ORF">LUZ63_005899</name>
</gene>
<protein>
    <submittedName>
        <fullName evidence="1">Uncharacterized protein</fullName>
    </submittedName>
</protein>
<reference evidence="1" key="1">
    <citation type="journal article" date="2022" name="Cell">
        <title>Repeat-based holocentromeres influence genome architecture and karyotype evolution.</title>
        <authorList>
            <person name="Hofstatter P.G."/>
            <person name="Thangavel G."/>
            <person name="Lux T."/>
            <person name="Neumann P."/>
            <person name="Vondrak T."/>
            <person name="Novak P."/>
            <person name="Zhang M."/>
            <person name="Costa L."/>
            <person name="Castellani M."/>
            <person name="Scott A."/>
            <person name="Toegelov H."/>
            <person name="Fuchs J."/>
            <person name="Mata-Sucre Y."/>
            <person name="Dias Y."/>
            <person name="Vanzela A.L.L."/>
            <person name="Huettel B."/>
            <person name="Almeida C.C.S."/>
            <person name="Simkova H."/>
            <person name="Souza G."/>
            <person name="Pedrosa-Harand A."/>
            <person name="Macas J."/>
            <person name="Mayer K.F.X."/>
            <person name="Houben A."/>
            <person name="Marques A."/>
        </authorList>
    </citation>
    <scope>NUCLEOTIDE SEQUENCE</scope>
    <source>
        <strain evidence="1">RhyBre1mFocal</strain>
    </source>
</reference>
<evidence type="ECO:0000313" key="2">
    <source>
        <dbReference type="Proteomes" id="UP001151287"/>
    </source>
</evidence>
<dbReference type="AlphaFoldDB" id="A0A9Q0CPE6"/>
<organism evidence="1 2">
    <name type="scientific">Rhynchospora breviuscula</name>
    <dbReference type="NCBI Taxonomy" id="2022672"/>
    <lineage>
        <taxon>Eukaryota</taxon>
        <taxon>Viridiplantae</taxon>
        <taxon>Streptophyta</taxon>
        <taxon>Embryophyta</taxon>
        <taxon>Tracheophyta</taxon>
        <taxon>Spermatophyta</taxon>
        <taxon>Magnoliopsida</taxon>
        <taxon>Liliopsida</taxon>
        <taxon>Poales</taxon>
        <taxon>Cyperaceae</taxon>
        <taxon>Cyperoideae</taxon>
        <taxon>Rhynchosporeae</taxon>
        <taxon>Rhynchospora</taxon>
    </lineage>
</organism>
<accession>A0A9Q0CPE6</accession>
<dbReference type="Proteomes" id="UP001151287">
    <property type="component" value="Unassembled WGS sequence"/>
</dbReference>
<name>A0A9Q0CPE6_9POAL</name>
<dbReference type="EMBL" id="JAMQYH010000002">
    <property type="protein sequence ID" value="KAJ1697387.1"/>
    <property type="molecule type" value="Genomic_DNA"/>
</dbReference>
<keyword evidence="2" id="KW-1185">Reference proteome</keyword>
<proteinExistence type="predicted"/>
<comment type="caution">
    <text evidence="1">The sequence shown here is derived from an EMBL/GenBank/DDBJ whole genome shotgun (WGS) entry which is preliminary data.</text>
</comment>